<protein>
    <submittedName>
        <fullName evidence="2">Uncharacterized protein</fullName>
    </submittedName>
</protein>
<feature type="region of interest" description="Disordered" evidence="1">
    <location>
        <begin position="9"/>
        <end position="34"/>
    </location>
</feature>
<reference evidence="2" key="1">
    <citation type="submission" date="2014-12" db="EMBL/GenBank/DDBJ databases">
        <title>Insight into the proteome of Arion vulgaris.</title>
        <authorList>
            <person name="Aradska J."/>
            <person name="Bulat T."/>
            <person name="Smidak R."/>
            <person name="Sarate P."/>
            <person name="Gangsoo J."/>
            <person name="Sialana F."/>
            <person name="Bilban M."/>
            <person name="Lubec G."/>
        </authorList>
    </citation>
    <scope>NUCLEOTIDE SEQUENCE</scope>
    <source>
        <tissue evidence="2">Skin</tissue>
    </source>
</reference>
<feature type="compositionally biased region" description="Basic and acidic residues" evidence="1">
    <location>
        <begin position="180"/>
        <end position="189"/>
    </location>
</feature>
<feature type="non-terminal residue" evidence="2">
    <location>
        <position position="1"/>
    </location>
</feature>
<gene>
    <name evidence="2" type="primary">ORF56252</name>
</gene>
<feature type="compositionally biased region" description="Low complexity" evidence="1">
    <location>
        <begin position="22"/>
        <end position="32"/>
    </location>
</feature>
<proteinExistence type="predicted"/>
<name>A0A0B6ZD39_9EUPU</name>
<sequence length="189" mass="20019">VCGVESLTVSSQRGPNFHRQVSNPGNGNGSPNVLNTHQLSRPFPKRAGITTNQTGHVQQRNFLGVKNASVLLPVDGDSTNQQSNNNGQQNISSSPALASRGYITSTGSSTTSSTYSSPASHHRMDRTSHLGSPNNFRINSSITTNTTTSITTATSVNYKGVTHKPPTATATSSTGWQIAHHMERSSSSQ</sequence>
<feature type="non-terminal residue" evidence="2">
    <location>
        <position position="189"/>
    </location>
</feature>
<dbReference type="EMBL" id="HACG01018916">
    <property type="protein sequence ID" value="CEK65781.1"/>
    <property type="molecule type" value="Transcribed_RNA"/>
</dbReference>
<organism evidence="2">
    <name type="scientific">Arion vulgaris</name>
    <dbReference type="NCBI Taxonomy" id="1028688"/>
    <lineage>
        <taxon>Eukaryota</taxon>
        <taxon>Metazoa</taxon>
        <taxon>Spiralia</taxon>
        <taxon>Lophotrochozoa</taxon>
        <taxon>Mollusca</taxon>
        <taxon>Gastropoda</taxon>
        <taxon>Heterobranchia</taxon>
        <taxon>Euthyneura</taxon>
        <taxon>Panpulmonata</taxon>
        <taxon>Eupulmonata</taxon>
        <taxon>Stylommatophora</taxon>
        <taxon>Helicina</taxon>
        <taxon>Arionoidea</taxon>
        <taxon>Arionidae</taxon>
        <taxon>Arion</taxon>
    </lineage>
</organism>
<feature type="compositionally biased region" description="Low complexity" evidence="1">
    <location>
        <begin position="104"/>
        <end position="117"/>
    </location>
</feature>
<evidence type="ECO:0000256" key="1">
    <source>
        <dbReference type="SAM" id="MobiDB-lite"/>
    </source>
</evidence>
<feature type="region of interest" description="Disordered" evidence="1">
    <location>
        <begin position="73"/>
        <end position="141"/>
    </location>
</feature>
<evidence type="ECO:0000313" key="2">
    <source>
        <dbReference type="EMBL" id="CEK65781.1"/>
    </source>
</evidence>
<feature type="compositionally biased region" description="Low complexity" evidence="1">
    <location>
        <begin position="78"/>
        <end position="94"/>
    </location>
</feature>
<dbReference type="AlphaFoldDB" id="A0A0B6ZD39"/>
<accession>A0A0B6ZD39</accession>
<feature type="region of interest" description="Disordered" evidence="1">
    <location>
        <begin position="165"/>
        <end position="189"/>
    </location>
</feature>